<evidence type="ECO:0008006" key="3">
    <source>
        <dbReference type="Google" id="ProtNLM"/>
    </source>
</evidence>
<comment type="caution">
    <text evidence="1">The sequence shown here is derived from an EMBL/GenBank/DDBJ whole genome shotgun (WGS) entry which is preliminary data.</text>
</comment>
<name>A0ABW4PXI3_9MICO</name>
<reference evidence="2" key="1">
    <citation type="journal article" date="2019" name="Int. J. Syst. Evol. Microbiol.">
        <title>The Global Catalogue of Microorganisms (GCM) 10K type strain sequencing project: providing services to taxonomists for standard genome sequencing and annotation.</title>
        <authorList>
            <consortium name="The Broad Institute Genomics Platform"/>
            <consortium name="The Broad Institute Genome Sequencing Center for Infectious Disease"/>
            <person name="Wu L."/>
            <person name="Ma J."/>
        </authorList>
    </citation>
    <scope>NUCLEOTIDE SEQUENCE [LARGE SCALE GENOMIC DNA]</scope>
    <source>
        <strain evidence="2">JCM 11650</strain>
    </source>
</reference>
<sequence length="119" mass="13268">MPAHRTRTERHDCTCAHHRPHGHQHTYQRHRCGCDACRTAWNRYIQNLRAGVAAGRTSYVPAGPVRDRLAGLTGAGWTIRQVAAVTGWSRHTLYAISQGRGSCRRELAEDVLSIRAEAA</sequence>
<evidence type="ECO:0000313" key="1">
    <source>
        <dbReference type="EMBL" id="MFD1835024.1"/>
    </source>
</evidence>
<keyword evidence="2" id="KW-1185">Reference proteome</keyword>
<dbReference type="Proteomes" id="UP001597280">
    <property type="component" value="Unassembled WGS sequence"/>
</dbReference>
<proteinExistence type="predicted"/>
<protein>
    <recommendedName>
        <fullName evidence="3">Helix-turn-helix domain-containing protein</fullName>
    </recommendedName>
</protein>
<gene>
    <name evidence="1" type="ORF">ACFSDA_08020</name>
</gene>
<evidence type="ECO:0000313" key="2">
    <source>
        <dbReference type="Proteomes" id="UP001597280"/>
    </source>
</evidence>
<accession>A0ABW4PXI3</accession>
<dbReference type="RefSeq" id="WP_343904235.1">
    <property type="nucleotide sequence ID" value="NZ_BAAAIS010000002.1"/>
</dbReference>
<organism evidence="1 2">
    <name type="scientific">Brachybacterium rhamnosum</name>
    <dbReference type="NCBI Taxonomy" id="173361"/>
    <lineage>
        <taxon>Bacteria</taxon>
        <taxon>Bacillati</taxon>
        <taxon>Actinomycetota</taxon>
        <taxon>Actinomycetes</taxon>
        <taxon>Micrococcales</taxon>
        <taxon>Dermabacteraceae</taxon>
        <taxon>Brachybacterium</taxon>
    </lineage>
</organism>
<dbReference type="EMBL" id="JBHUFL010000002">
    <property type="protein sequence ID" value="MFD1835024.1"/>
    <property type="molecule type" value="Genomic_DNA"/>
</dbReference>